<accession>A0A1I2FC77</accession>
<dbReference type="EMBL" id="FONH01000006">
    <property type="protein sequence ID" value="SFF02358.1"/>
    <property type="molecule type" value="Genomic_DNA"/>
</dbReference>
<reference evidence="3" key="1">
    <citation type="submission" date="2016-10" db="EMBL/GenBank/DDBJ databases">
        <authorList>
            <person name="Varghese N."/>
            <person name="Submissions S."/>
        </authorList>
    </citation>
    <scope>NUCLEOTIDE SEQUENCE [LARGE SCALE GENOMIC DNA]</scope>
    <source>
        <strain evidence="3">UNC178MFTsu3.1</strain>
    </source>
</reference>
<feature type="transmembrane region" description="Helical" evidence="1">
    <location>
        <begin position="7"/>
        <end position="25"/>
    </location>
</feature>
<organism evidence="2 3">
    <name type="scientific">Dyella marensis</name>
    <dbReference type="NCBI Taxonomy" id="500610"/>
    <lineage>
        <taxon>Bacteria</taxon>
        <taxon>Pseudomonadati</taxon>
        <taxon>Pseudomonadota</taxon>
        <taxon>Gammaproteobacteria</taxon>
        <taxon>Lysobacterales</taxon>
        <taxon>Rhodanobacteraceae</taxon>
        <taxon>Dyella</taxon>
    </lineage>
</organism>
<dbReference type="STRING" id="500610.SAMN02799615_02220"/>
<gene>
    <name evidence="2" type="ORF">SAMN02799615_02220</name>
</gene>
<sequence length="191" mass="20528">MSAVKPGFPVPLAIVFAAAMIATRFHHFGTALHLPDASMALFFLGGLWLRRHLAFAASMALAVLLDWISVSYAGVSAFCVTPAYSFLLPAYAVLWYAGRLWSARMAPTPAALTGAFALALLASTLSFAISNGAFYWLGGRYANPHLAEYVARLWQWGPLFVRTTLTYVAVALVAYAVLLRAAATRRAGAKA</sequence>
<evidence type="ECO:0000313" key="3">
    <source>
        <dbReference type="Proteomes" id="UP000199477"/>
    </source>
</evidence>
<feature type="transmembrane region" description="Helical" evidence="1">
    <location>
        <begin position="110"/>
        <end position="136"/>
    </location>
</feature>
<keyword evidence="1" id="KW-0812">Transmembrane</keyword>
<feature type="transmembrane region" description="Helical" evidence="1">
    <location>
        <begin position="156"/>
        <end position="178"/>
    </location>
</feature>
<proteinExistence type="predicted"/>
<keyword evidence="1" id="KW-0472">Membrane</keyword>
<evidence type="ECO:0000256" key="1">
    <source>
        <dbReference type="SAM" id="Phobius"/>
    </source>
</evidence>
<evidence type="ECO:0000313" key="2">
    <source>
        <dbReference type="EMBL" id="SFF02358.1"/>
    </source>
</evidence>
<dbReference type="AlphaFoldDB" id="A0A1I2FC77"/>
<name>A0A1I2FC77_9GAMM</name>
<feature type="transmembrane region" description="Helical" evidence="1">
    <location>
        <begin position="81"/>
        <end position="98"/>
    </location>
</feature>
<dbReference type="RefSeq" id="WP_051548333.1">
    <property type="nucleotide sequence ID" value="NZ_FONH01000006.1"/>
</dbReference>
<protein>
    <submittedName>
        <fullName evidence="2">Uncharacterized protein</fullName>
    </submittedName>
</protein>
<keyword evidence="3" id="KW-1185">Reference proteome</keyword>
<dbReference type="Proteomes" id="UP000199477">
    <property type="component" value="Unassembled WGS sequence"/>
</dbReference>
<keyword evidence="1" id="KW-1133">Transmembrane helix</keyword>